<organism evidence="10 11">
    <name type="scientific">Nakaseomyces bracarensis</name>
    <dbReference type="NCBI Taxonomy" id="273131"/>
    <lineage>
        <taxon>Eukaryota</taxon>
        <taxon>Fungi</taxon>
        <taxon>Dikarya</taxon>
        <taxon>Ascomycota</taxon>
        <taxon>Saccharomycotina</taxon>
        <taxon>Saccharomycetes</taxon>
        <taxon>Saccharomycetales</taxon>
        <taxon>Saccharomycetaceae</taxon>
        <taxon>Nakaseomyces</taxon>
    </lineage>
</organism>
<evidence type="ECO:0000256" key="5">
    <source>
        <dbReference type="ARBA" id="ARBA00023015"/>
    </source>
</evidence>
<dbReference type="SUPFAM" id="SSF57879">
    <property type="entry name" value="Zinc domain conserved in yeast copper-regulated transcription factors"/>
    <property type="match status" value="1"/>
</dbReference>
<proteinExistence type="predicted"/>
<keyword evidence="6" id="KW-0804">Transcription</keyword>
<reference evidence="10 11" key="1">
    <citation type="submission" date="2024-05" db="EMBL/GenBank/DDBJ databases">
        <title>Long read based assembly of the Candida bracarensis genome reveals expanded adhesin content.</title>
        <authorList>
            <person name="Marcet-Houben M."/>
            <person name="Ksiezopolska E."/>
            <person name="Gabaldon T."/>
        </authorList>
    </citation>
    <scope>NUCLEOTIDE SEQUENCE [LARGE SCALE GENOMIC DNA]</scope>
    <source>
        <strain evidence="10 11">CBM6</strain>
    </source>
</reference>
<keyword evidence="11" id="KW-1185">Reference proteome</keyword>
<evidence type="ECO:0000256" key="7">
    <source>
        <dbReference type="ARBA" id="ARBA00023242"/>
    </source>
</evidence>
<evidence type="ECO:0000256" key="2">
    <source>
        <dbReference type="ARBA" id="ARBA00022723"/>
    </source>
</evidence>
<keyword evidence="2" id="KW-0479">Metal-binding</keyword>
<evidence type="ECO:0000313" key="11">
    <source>
        <dbReference type="Proteomes" id="UP001623330"/>
    </source>
</evidence>
<keyword evidence="7" id="KW-0539">Nucleus</keyword>
<accession>A0ABR4NVR4</accession>
<dbReference type="EMBL" id="JBEVYD010000005">
    <property type="protein sequence ID" value="KAL3232825.1"/>
    <property type="molecule type" value="Genomic_DNA"/>
</dbReference>
<comment type="subcellular location">
    <subcellularLocation>
        <location evidence="1">Nucleus</location>
    </subcellularLocation>
</comment>
<dbReference type="Proteomes" id="UP001623330">
    <property type="component" value="Unassembled WGS sequence"/>
</dbReference>
<dbReference type="PANTHER" id="PTHR28088">
    <property type="entry name" value="TRANSCRIPTIONAL ACTIVATOR HAA1-RELATED"/>
    <property type="match status" value="1"/>
</dbReference>
<dbReference type="SMART" id="SM01090">
    <property type="entry name" value="Copper-fist"/>
    <property type="match status" value="1"/>
</dbReference>
<evidence type="ECO:0000313" key="10">
    <source>
        <dbReference type="EMBL" id="KAL3232825.1"/>
    </source>
</evidence>
<comment type="caution">
    <text evidence="10">The sequence shown here is derived from an EMBL/GenBank/DDBJ whole genome shotgun (WGS) entry which is preliminary data.</text>
</comment>
<dbReference type="SMART" id="SM00412">
    <property type="entry name" value="Cu_FIST"/>
    <property type="match status" value="1"/>
</dbReference>
<keyword evidence="3" id="KW-0862">Zinc</keyword>
<dbReference type="InterPro" id="IPR036395">
    <property type="entry name" value="Cu_fist_DNA-bd_dom_sf"/>
</dbReference>
<evidence type="ECO:0000256" key="1">
    <source>
        <dbReference type="ARBA" id="ARBA00004123"/>
    </source>
</evidence>
<sequence length="266" mass="29454">MVLINGVKYSCDACIKSHKASQCDHADRPLKLLKPRGRPATTCDHCKDMRKTKNVNPSGSCNCSKLEKLRKEKGITIEEDMMLSGNLDMCLCIRGEPCKCHSRRKKAQKKDKKDLLSPGSDYTESSPPINGDMIIDNRDILTALGPVEIPDSIRNSIPISNGNGMANSNQNLNLMDEFLANTDVKINEPFYDLNIPLNTPLNDGPIENFGQMVHNDNHHTNGNPLQQNMNGNIEPYDNIQKNGSQGLTLHDLDELLSTGTELSNVV</sequence>
<dbReference type="InterPro" id="IPR001083">
    <property type="entry name" value="Cu_fist_DNA-bd_dom"/>
</dbReference>
<dbReference type="Gene3D" id="3.90.430.10">
    <property type="entry name" value="Copper fist DNA-binding domain"/>
    <property type="match status" value="1"/>
</dbReference>
<evidence type="ECO:0000256" key="4">
    <source>
        <dbReference type="ARBA" id="ARBA00023008"/>
    </source>
</evidence>
<keyword evidence="5" id="KW-0805">Transcription regulation</keyword>
<dbReference type="PANTHER" id="PTHR28088:SF5">
    <property type="entry name" value="TRANSCRIPTIONAL ACTIVATOR HAA1-RELATED"/>
    <property type="match status" value="1"/>
</dbReference>
<feature type="region of interest" description="Disordered" evidence="8">
    <location>
        <begin position="109"/>
        <end position="131"/>
    </location>
</feature>
<keyword evidence="4" id="KW-0186">Copper</keyword>
<gene>
    <name evidence="10" type="ORF">RNJ44_04741</name>
</gene>
<feature type="domain" description="Copper-fist" evidence="9">
    <location>
        <begin position="1"/>
        <end position="40"/>
    </location>
</feature>
<name>A0ABR4NVR4_9SACH</name>
<dbReference type="Pfam" id="PF00649">
    <property type="entry name" value="Copper-fist"/>
    <property type="match status" value="1"/>
</dbReference>
<protein>
    <submittedName>
        <fullName evidence="10">Transcriptional activator protein CUP2</fullName>
    </submittedName>
</protein>
<dbReference type="PROSITE" id="PS50073">
    <property type="entry name" value="COPPER_FIST_2"/>
    <property type="match status" value="1"/>
</dbReference>
<dbReference type="InterPro" id="IPR051763">
    <property type="entry name" value="Copper_Homeo_Regul"/>
</dbReference>
<dbReference type="PRINTS" id="PR00617">
    <property type="entry name" value="COPPERFIST"/>
</dbReference>
<evidence type="ECO:0000256" key="3">
    <source>
        <dbReference type="ARBA" id="ARBA00022833"/>
    </source>
</evidence>
<evidence type="ECO:0000256" key="6">
    <source>
        <dbReference type="ARBA" id="ARBA00023163"/>
    </source>
</evidence>
<evidence type="ECO:0000256" key="8">
    <source>
        <dbReference type="SAM" id="MobiDB-lite"/>
    </source>
</evidence>
<evidence type="ECO:0000259" key="9">
    <source>
        <dbReference type="PROSITE" id="PS50073"/>
    </source>
</evidence>